<dbReference type="EMBL" id="CP034587">
    <property type="protein sequence ID" value="AZQ71538.1"/>
    <property type="molecule type" value="Genomic_DNA"/>
</dbReference>
<dbReference type="PANTHER" id="PTHR11786">
    <property type="entry name" value="N-HYDROXYARYLAMINE O-ACETYLTRANSFERASE"/>
    <property type="match status" value="1"/>
</dbReference>
<dbReference type="PANTHER" id="PTHR11786:SF0">
    <property type="entry name" value="ARYLAMINE N-ACETYLTRANSFERASE 4-RELATED"/>
    <property type="match status" value="1"/>
</dbReference>
<dbReference type="InterPro" id="IPR001447">
    <property type="entry name" value="Arylamine_N-AcTrfase"/>
</dbReference>
<dbReference type="Gene3D" id="3.30.2140.20">
    <property type="match status" value="1"/>
</dbReference>
<dbReference type="Pfam" id="PF00797">
    <property type="entry name" value="Acetyltransf_2"/>
    <property type="match status" value="1"/>
</dbReference>
<keyword evidence="3" id="KW-0808">Transferase</keyword>
<dbReference type="SUPFAM" id="SSF54001">
    <property type="entry name" value="Cysteine proteinases"/>
    <property type="match status" value="1"/>
</dbReference>
<dbReference type="GO" id="GO:0016407">
    <property type="term" value="F:acetyltransferase activity"/>
    <property type="evidence" value="ECO:0007669"/>
    <property type="project" value="InterPro"/>
</dbReference>
<sequence length="271" mass="29205">MHAADIDAYLRHIDAPRPAAPTLEALRDLQFRHLVAVPFENLSIHLGEEIVLEGGALVDKVVGRRRGGYCYEINGAFAELLTALGYGVTLLAARVMGPDGTFGIPFDHLALLVTTGTGTDGGPGRGEEWLVDVGFGRNSHHPLSFTERGDQLDAGGVFRIAETEEGDLDVSKDGAVQYRLERRPRALADFEAGNWWHRTSPLSPFGQSVLCSRLTEDGGRVTISGRTLVTTDAGGRVERTLAEGEMAAAYQEHFGLELERVPEARGAGQGS</sequence>
<comment type="similarity">
    <text evidence="1 2">Belongs to the arylamine N-acetyltransferase family.</text>
</comment>
<evidence type="ECO:0000256" key="1">
    <source>
        <dbReference type="ARBA" id="ARBA00006547"/>
    </source>
</evidence>
<dbReference type="PRINTS" id="PR01543">
    <property type="entry name" value="ANATRNSFRASE"/>
</dbReference>
<dbReference type="InterPro" id="IPR053710">
    <property type="entry name" value="Arylamine_NAT_domain_sf"/>
</dbReference>
<evidence type="ECO:0000313" key="4">
    <source>
        <dbReference type="Proteomes" id="UP000267900"/>
    </source>
</evidence>
<dbReference type="InterPro" id="IPR038765">
    <property type="entry name" value="Papain-like_cys_pep_sf"/>
</dbReference>
<evidence type="ECO:0000313" key="3">
    <source>
        <dbReference type="EMBL" id="AZQ71538.1"/>
    </source>
</evidence>
<accession>A0A3Q9FUV5</accession>
<keyword evidence="4" id="KW-1185">Reference proteome</keyword>
<dbReference type="AlphaFoldDB" id="A0A3Q9FUV5"/>
<reference evidence="3 4" key="1">
    <citation type="submission" date="2018-12" db="EMBL/GenBank/DDBJ databases">
        <title>The whole draft genome of Streptomyce luteoverticillatus CGMCC 15060.</title>
        <authorList>
            <person name="Feng Z."/>
            <person name="Chen G."/>
            <person name="Zhang J."/>
            <person name="Zhu H."/>
            <person name="Yu X."/>
            <person name="Zhang W."/>
            <person name="Zhang X."/>
        </authorList>
    </citation>
    <scope>NUCLEOTIDE SEQUENCE [LARGE SCALE GENOMIC DNA]</scope>
    <source>
        <strain evidence="3 4">CGMCC 15060</strain>
    </source>
</reference>
<dbReference type="Proteomes" id="UP000267900">
    <property type="component" value="Chromosome"/>
</dbReference>
<name>A0A3Q9FUV5_STRLT</name>
<gene>
    <name evidence="3" type="ORF">EKH77_10215</name>
</gene>
<dbReference type="OrthoDB" id="7181050at2"/>
<evidence type="ECO:0000256" key="2">
    <source>
        <dbReference type="RuleBase" id="RU003452"/>
    </source>
</evidence>
<proteinExistence type="inferred from homology"/>
<organism evidence="3 4">
    <name type="scientific">Streptomyces luteoverticillatus</name>
    <name type="common">Streptoverticillium luteoverticillatus</name>
    <dbReference type="NCBI Taxonomy" id="66425"/>
    <lineage>
        <taxon>Bacteria</taxon>
        <taxon>Bacillati</taxon>
        <taxon>Actinomycetota</taxon>
        <taxon>Actinomycetes</taxon>
        <taxon>Kitasatosporales</taxon>
        <taxon>Streptomycetaceae</taxon>
        <taxon>Streptomyces</taxon>
    </lineage>
</organism>
<protein>
    <submittedName>
        <fullName evidence="3">Arylamine N-acetyltransferase</fullName>
    </submittedName>
</protein>